<protein>
    <submittedName>
        <fullName evidence="1">DUF4403 family protein</fullName>
    </submittedName>
</protein>
<sequence length="499" mass="51824">MRWLGWLAVIVAVLGAALWGVNRATTERLPDIAVRPPAGTAPAHRDTTSEINLQIALALPALQQLIEAQVPRSFAGEMADPTGLLGDSSAKWQLNRGPVTLTPTPDGKLAFSAPIVDSHATLTGRINAGSEGRGLFGKMQAVLGQPFDQTVAFSGTISGTIAPQLRPDWTVEPNLEIKVAFDKAEAQLFALPLRVSFAEQAESMIAASLRTATAALDAQLRRDQRLRTAAMAGWAQLAGSHQLSGAPPAWLSLQPRSIAISTPATDAQFVSVSLVAGVDADVQLGGTAPAVTPVPLPVLGAAVAAPGRFRVSVPVAVKLADLAAVAGGADFKLGDRTVSIRNIVLNGDGGAVIIAADVDAATGRWLGGVSGRLYLQGTPVLDMANARLSFTNLRYTVATQSMLTRSASWLLQPVVLQQLRRRAVFDMPGGRAGVIAAANARIAPLTAALPAGTSTNLALDQLDAADLAIDDGWLTLFVSASGPVTLRVDSTAALMGTRP</sequence>
<reference evidence="1 2" key="1">
    <citation type="submission" date="2019-02" db="EMBL/GenBank/DDBJ databases">
        <title>Polymorphobacter sp. isolated from the lake at the Tibet of China.</title>
        <authorList>
            <person name="Li A."/>
        </authorList>
    </citation>
    <scope>NUCLEOTIDE SEQUENCE [LARGE SCALE GENOMIC DNA]</scope>
    <source>
        <strain evidence="1 2">DJ1R-1</strain>
    </source>
</reference>
<dbReference type="Proteomes" id="UP000297737">
    <property type="component" value="Unassembled WGS sequence"/>
</dbReference>
<dbReference type="InterPro" id="IPR025515">
    <property type="entry name" value="DUF4403"/>
</dbReference>
<accession>A0A4Y9ER55</accession>
<dbReference type="OrthoDB" id="8252144at2"/>
<dbReference type="Pfam" id="PF14356">
    <property type="entry name" value="DUF4403"/>
    <property type="match status" value="1"/>
</dbReference>
<keyword evidence="2" id="KW-1185">Reference proteome</keyword>
<name>A0A4Y9ER55_9SPHN</name>
<organism evidence="1 2">
    <name type="scientific">Glacieibacterium arshaanense</name>
    <dbReference type="NCBI Taxonomy" id="2511025"/>
    <lineage>
        <taxon>Bacteria</taxon>
        <taxon>Pseudomonadati</taxon>
        <taxon>Pseudomonadota</taxon>
        <taxon>Alphaproteobacteria</taxon>
        <taxon>Sphingomonadales</taxon>
        <taxon>Sphingosinicellaceae</taxon>
        <taxon>Glacieibacterium</taxon>
    </lineage>
</organism>
<gene>
    <name evidence="1" type="ORF">EUV02_03635</name>
</gene>
<evidence type="ECO:0000313" key="2">
    <source>
        <dbReference type="Proteomes" id="UP000297737"/>
    </source>
</evidence>
<evidence type="ECO:0000313" key="1">
    <source>
        <dbReference type="EMBL" id="TFU06117.1"/>
    </source>
</evidence>
<comment type="caution">
    <text evidence="1">The sequence shown here is derived from an EMBL/GenBank/DDBJ whole genome shotgun (WGS) entry which is preliminary data.</text>
</comment>
<proteinExistence type="predicted"/>
<dbReference type="AlphaFoldDB" id="A0A4Y9ER55"/>
<dbReference type="RefSeq" id="WP_135244841.1">
    <property type="nucleotide sequence ID" value="NZ_SIHO01000001.1"/>
</dbReference>
<dbReference type="EMBL" id="SIHO01000001">
    <property type="protein sequence ID" value="TFU06117.1"/>
    <property type="molecule type" value="Genomic_DNA"/>
</dbReference>